<feature type="transmembrane region" description="Helical" evidence="1">
    <location>
        <begin position="329"/>
        <end position="349"/>
    </location>
</feature>
<evidence type="ECO:0000313" key="2">
    <source>
        <dbReference type="EMBL" id="MEP1059033.1"/>
    </source>
</evidence>
<name>A0ABV0KIG5_9CYAN</name>
<keyword evidence="1" id="KW-0472">Membrane</keyword>
<dbReference type="Proteomes" id="UP001476950">
    <property type="component" value="Unassembled WGS sequence"/>
</dbReference>
<sequence>MLHNVPEKTMHRVRWLLTIGWLVLIASLLYDPLTPLWTQPDNLASPFRIDPDRCIKIRDACMSQEPFAMGALIWWAMIVPTGIFILLVLGHEFWRRICPLSFMSQIPRALGIQRRRNVRDPLTGEVRRELVTIGENSWLGRNHLYVQFGLFILGLGLRILYVNSDRVALAGFLIATICCAILIGYLYAGKSWCHYFCPMAPVQLVYTGPRSLLGSQTHHAPKPAITQSMCRIVDPQTGSERSACVSCKTSCFDIDAEKTYWAELRKPGRRLVQYGYLGMVIAFYLYYFLYAGNWDYYFTGAWTHEADQIANVFDTGFYLYGYAIPIPKALAVFITFGILIAITFIWGVVLEKLCRTYMTWGGRPVSAEHAQHLVFTLFTVISFWTFFSYGARPSLNRLPLYPLLAFNALIVVVGSMWLYRTIKRTHAQYEREHMAISLRKQLHKLELDPTLLDGRSIDELTPDETYTLVKVLQGFSQQLRLHTYIGVVLDLLEQKATNGSGSFEFCKKLRQDLKLKDADHFTALEMIATTHPSLLASRTPSSVQMHDAVTLAKTIARQAKPSNAHRSDP</sequence>
<keyword evidence="3" id="KW-1185">Reference proteome</keyword>
<protein>
    <recommendedName>
        <fullName evidence="4">Cyclic nucleotide-binding protein</fullName>
    </recommendedName>
</protein>
<feature type="transmembrane region" description="Helical" evidence="1">
    <location>
        <begin position="72"/>
        <end position="94"/>
    </location>
</feature>
<feature type="transmembrane region" description="Helical" evidence="1">
    <location>
        <begin position="12"/>
        <end position="30"/>
    </location>
</feature>
<dbReference type="RefSeq" id="WP_190450086.1">
    <property type="nucleotide sequence ID" value="NZ_JAMPLM010000008.1"/>
</dbReference>
<evidence type="ECO:0008006" key="4">
    <source>
        <dbReference type="Google" id="ProtNLM"/>
    </source>
</evidence>
<proteinExistence type="predicted"/>
<feature type="transmembrane region" description="Helical" evidence="1">
    <location>
        <begin position="370"/>
        <end position="387"/>
    </location>
</feature>
<feature type="transmembrane region" description="Helical" evidence="1">
    <location>
        <begin position="271"/>
        <end position="289"/>
    </location>
</feature>
<evidence type="ECO:0000313" key="3">
    <source>
        <dbReference type="Proteomes" id="UP001476950"/>
    </source>
</evidence>
<keyword evidence="1" id="KW-0812">Transmembrane</keyword>
<evidence type="ECO:0000256" key="1">
    <source>
        <dbReference type="SAM" id="Phobius"/>
    </source>
</evidence>
<gene>
    <name evidence="2" type="ORF">NDI38_11355</name>
</gene>
<keyword evidence="1" id="KW-1133">Transmembrane helix</keyword>
<organism evidence="2 3">
    <name type="scientific">Stenomitos frigidus AS-A4</name>
    <dbReference type="NCBI Taxonomy" id="2933935"/>
    <lineage>
        <taxon>Bacteria</taxon>
        <taxon>Bacillati</taxon>
        <taxon>Cyanobacteriota</taxon>
        <taxon>Cyanophyceae</taxon>
        <taxon>Leptolyngbyales</taxon>
        <taxon>Leptolyngbyaceae</taxon>
        <taxon>Stenomitos</taxon>
    </lineage>
</organism>
<feature type="transmembrane region" description="Helical" evidence="1">
    <location>
        <begin position="144"/>
        <end position="161"/>
    </location>
</feature>
<feature type="transmembrane region" description="Helical" evidence="1">
    <location>
        <begin position="399"/>
        <end position="419"/>
    </location>
</feature>
<accession>A0ABV0KIG5</accession>
<feature type="transmembrane region" description="Helical" evidence="1">
    <location>
        <begin position="167"/>
        <end position="188"/>
    </location>
</feature>
<reference evidence="2 3" key="1">
    <citation type="submission" date="2022-04" db="EMBL/GenBank/DDBJ databases">
        <title>Positive selection, recombination, and allopatry shape intraspecific diversity of widespread and dominant cyanobacteria.</title>
        <authorList>
            <person name="Wei J."/>
            <person name="Shu W."/>
            <person name="Hu C."/>
        </authorList>
    </citation>
    <scope>NUCLEOTIDE SEQUENCE [LARGE SCALE GENOMIC DNA]</scope>
    <source>
        <strain evidence="2 3">AS-A4</strain>
    </source>
</reference>
<dbReference type="EMBL" id="JAMPLM010000008">
    <property type="protein sequence ID" value="MEP1059033.1"/>
    <property type="molecule type" value="Genomic_DNA"/>
</dbReference>
<comment type="caution">
    <text evidence="2">The sequence shown here is derived from an EMBL/GenBank/DDBJ whole genome shotgun (WGS) entry which is preliminary data.</text>
</comment>